<comment type="caution">
    <text evidence="2">The sequence shown here is derived from an EMBL/GenBank/DDBJ whole genome shotgun (WGS) entry which is preliminary data.</text>
</comment>
<evidence type="ECO:0000313" key="2">
    <source>
        <dbReference type="EMBL" id="OAE47512.1"/>
    </source>
</evidence>
<organism evidence="2 3">
    <name type="scientific">Agrobacterium tumefaciens</name>
    <dbReference type="NCBI Taxonomy" id="358"/>
    <lineage>
        <taxon>Bacteria</taxon>
        <taxon>Pseudomonadati</taxon>
        <taxon>Pseudomonadota</taxon>
        <taxon>Alphaproteobacteria</taxon>
        <taxon>Hyphomicrobiales</taxon>
        <taxon>Rhizobiaceae</taxon>
        <taxon>Rhizobium/Agrobacterium group</taxon>
        <taxon>Agrobacterium</taxon>
        <taxon>Agrobacterium tumefaciens complex</taxon>
    </lineage>
</organism>
<sequence>MEFYFPAEFGEQLAFGAAVVSAIIGLFFMFAPGLTLRAFGLLPAGERRDGYALVRSSLSGFYLGLGVAALLLAQPMVYLAFGAAFGLSVFGGILSILSDGGASMRNLLLLVVHFLLAALSLSYVFGLV</sequence>
<reference evidence="2 3" key="1">
    <citation type="submission" date="2016-05" db="EMBL/GenBank/DDBJ databases">
        <authorList>
            <person name="Lavstsen T."/>
            <person name="Jespersen J.S."/>
        </authorList>
    </citation>
    <scope>NUCLEOTIDE SEQUENCE [LARGE SCALE GENOMIC DNA]</scope>
    <source>
        <strain evidence="2 3">KCJ1736</strain>
    </source>
</reference>
<dbReference type="RefSeq" id="WP_063948348.1">
    <property type="nucleotide sequence ID" value="NZ_LXPS01000010.1"/>
</dbReference>
<name>A0A176XFV1_AGRTU</name>
<feature type="transmembrane region" description="Helical" evidence="1">
    <location>
        <begin position="12"/>
        <end position="31"/>
    </location>
</feature>
<feature type="transmembrane region" description="Helical" evidence="1">
    <location>
        <begin position="78"/>
        <end position="98"/>
    </location>
</feature>
<accession>A0A176XFV1</accession>
<dbReference type="AlphaFoldDB" id="A0A176XFV1"/>
<protein>
    <submittedName>
        <fullName evidence="2">DUF4345 domain-containing protein</fullName>
    </submittedName>
</protein>
<gene>
    <name evidence="2" type="ORF">A7J57_19760</name>
</gene>
<keyword evidence="1" id="KW-0472">Membrane</keyword>
<dbReference type="Proteomes" id="UP000077098">
    <property type="component" value="Unassembled WGS sequence"/>
</dbReference>
<keyword evidence="1" id="KW-1133">Transmembrane helix</keyword>
<feature type="transmembrane region" description="Helical" evidence="1">
    <location>
        <begin position="52"/>
        <end position="72"/>
    </location>
</feature>
<evidence type="ECO:0000313" key="3">
    <source>
        <dbReference type="Proteomes" id="UP000077098"/>
    </source>
</evidence>
<feature type="transmembrane region" description="Helical" evidence="1">
    <location>
        <begin position="107"/>
        <end position="125"/>
    </location>
</feature>
<dbReference type="EMBL" id="LXPS01000010">
    <property type="protein sequence ID" value="OAE47512.1"/>
    <property type="molecule type" value="Genomic_DNA"/>
</dbReference>
<keyword evidence="1" id="KW-0812">Transmembrane</keyword>
<proteinExistence type="predicted"/>
<evidence type="ECO:0000256" key="1">
    <source>
        <dbReference type="SAM" id="Phobius"/>
    </source>
</evidence>